<feature type="region of interest" description="Disordered" evidence="1">
    <location>
        <begin position="1"/>
        <end position="27"/>
    </location>
</feature>
<name>A0AAV6QU44_SOLSE</name>
<feature type="region of interest" description="Disordered" evidence="1">
    <location>
        <begin position="54"/>
        <end position="91"/>
    </location>
</feature>
<organism evidence="2 3">
    <name type="scientific">Solea senegalensis</name>
    <name type="common">Senegalese sole</name>
    <dbReference type="NCBI Taxonomy" id="28829"/>
    <lineage>
        <taxon>Eukaryota</taxon>
        <taxon>Metazoa</taxon>
        <taxon>Chordata</taxon>
        <taxon>Craniata</taxon>
        <taxon>Vertebrata</taxon>
        <taxon>Euteleostomi</taxon>
        <taxon>Actinopterygii</taxon>
        <taxon>Neopterygii</taxon>
        <taxon>Teleostei</taxon>
        <taxon>Neoteleostei</taxon>
        <taxon>Acanthomorphata</taxon>
        <taxon>Carangaria</taxon>
        <taxon>Pleuronectiformes</taxon>
        <taxon>Pleuronectoidei</taxon>
        <taxon>Soleidae</taxon>
        <taxon>Solea</taxon>
    </lineage>
</organism>
<protein>
    <submittedName>
        <fullName evidence="2">Uncharacterized protein</fullName>
    </submittedName>
</protein>
<dbReference type="EMBL" id="JAGKHQ010000015">
    <property type="protein sequence ID" value="KAG7496626.1"/>
    <property type="molecule type" value="Genomic_DNA"/>
</dbReference>
<accession>A0AAV6QU44</accession>
<gene>
    <name evidence="2" type="ORF">JOB18_022216</name>
</gene>
<comment type="caution">
    <text evidence="2">The sequence shown here is derived from an EMBL/GenBank/DDBJ whole genome shotgun (WGS) entry which is preliminary data.</text>
</comment>
<evidence type="ECO:0000256" key="1">
    <source>
        <dbReference type="SAM" id="MobiDB-lite"/>
    </source>
</evidence>
<dbReference type="Proteomes" id="UP000693946">
    <property type="component" value="Linkage Group LG3"/>
</dbReference>
<evidence type="ECO:0000313" key="2">
    <source>
        <dbReference type="EMBL" id="KAG7496626.1"/>
    </source>
</evidence>
<evidence type="ECO:0000313" key="3">
    <source>
        <dbReference type="Proteomes" id="UP000693946"/>
    </source>
</evidence>
<sequence>MKEKGVERELGAPLHPHLLNPHVKSQDETHNCSFNFAKCDSGSFADFSHVRPHPFERLKSNPTKIQTRGATSNSSRCRSDGHRQHTDRQAD</sequence>
<reference evidence="2 3" key="1">
    <citation type="journal article" date="2021" name="Sci. Rep.">
        <title>Chromosome anchoring in Senegalese sole (Solea senegalensis) reveals sex-associated markers and genome rearrangements in flatfish.</title>
        <authorList>
            <person name="Guerrero-Cozar I."/>
            <person name="Gomez-Garrido J."/>
            <person name="Berbel C."/>
            <person name="Martinez-Blanch J.F."/>
            <person name="Alioto T."/>
            <person name="Claros M.G."/>
            <person name="Gagnaire P.A."/>
            <person name="Manchado M."/>
        </authorList>
    </citation>
    <scope>NUCLEOTIDE SEQUENCE [LARGE SCALE GENOMIC DNA]</scope>
    <source>
        <strain evidence="2">Sse05_10M</strain>
    </source>
</reference>
<feature type="compositionally biased region" description="Basic and acidic residues" evidence="1">
    <location>
        <begin position="77"/>
        <end position="91"/>
    </location>
</feature>
<keyword evidence="3" id="KW-1185">Reference proteome</keyword>
<dbReference type="AlphaFoldDB" id="A0AAV6QU44"/>
<feature type="compositionally biased region" description="Polar residues" evidence="1">
    <location>
        <begin position="60"/>
        <end position="76"/>
    </location>
</feature>
<proteinExistence type="predicted"/>
<feature type="compositionally biased region" description="Basic and acidic residues" evidence="1">
    <location>
        <begin position="1"/>
        <end position="10"/>
    </location>
</feature>